<protein>
    <submittedName>
        <fullName evidence="2">Uncharacterized protein</fullName>
    </submittedName>
</protein>
<evidence type="ECO:0000313" key="2">
    <source>
        <dbReference type="EMBL" id="JAS83587.1"/>
    </source>
</evidence>
<gene>
    <name evidence="2" type="ORF">g.45227</name>
</gene>
<evidence type="ECO:0000256" key="1">
    <source>
        <dbReference type="SAM" id="SignalP"/>
    </source>
</evidence>
<accession>A0A1B6I9K1</accession>
<organism evidence="2">
    <name type="scientific">Homalodisca liturata</name>
    <dbReference type="NCBI Taxonomy" id="320908"/>
    <lineage>
        <taxon>Eukaryota</taxon>
        <taxon>Metazoa</taxon>
        <taxon>Ecdysozoa</taxon>
        <taxon>Arthropoda</taxon>
        <taxon>Hexapoda</taxon>
        <taxon>Insecta</taxon>
        <taxon>Pterygota</taxon>
        <taxon>Neoptera</taxon>
        <taxon>Paraneoptera</taxon>
        <taxon>Hemiptera</taxon>
        <taxon>Auchenorrhyncha</taxon>
        <taxon>Membracoidea</taxon>
        <taxon>Cicadellidae</taxon>
        <taxon>Cicadellinae</taxon>
        <taxon>Proconiini</taxon>
        <taxon>Homalodisca</taxon>
    </lineage>
</organism>
<dbReference type="EMBL" id="GECU01024119">
    <property type="protein sequence ID" value="JAS83587.1"/>
    <property type="molecule type" value="Transcribed_RNA"/>
</dbReference>
<name>A0A1B6I9K1_9HEMI</name>
<feature type="chain" id="PRO_5008584872" evidence="1">
    <location>
        <begin position="20"/>
        <end position="453"/>
    </location>
</feature>
<dbReference type="AlphaFoldDB" id="A0A1B6I9K1"/>
<feature type="signal peptide" evidence="1">
    <location>
        <begin position="1"/>
        <end position="19"/>
    </location>
</feature>
<reference evidence="2" key="1">
    <citation type="submission" date="2015-11" db="EMBL/GenBank/DDBJ databases">
        <title>De novo transcriptome assembly of four potential Pierce s Disease insect vectors from Arizona vineyards.</title>
        <authorList>
            <person name="Tassone E.E."/>
        </authorList>
    </citation>
    <scope>NUCLEOTIDE SEQUENCE</scope>
</reference>
<proteinExistence type="predicted"/>
<sequence>MVKLFFCLIILTLMSEVIASKPSLISYGSHPGRNYLAIRDRREVTESHQNTTAAVHALEEPATDVEDRREVIESHQNTAAAVHLFDEPLVLEDRREVTEPNQNTAVAADPLEEVAEIDITDEGEGEEFIHSIGQTNTNMTYGINHGEPLMSSNETILSNIFKPYFSNNSEDLIERPYPRLYEIPAIILIRLQEFKKQINDYLEMREKFANTSDINKLFLEKESLFKELNNTSNYESSPEIVLPNSNPLQTYSSETDFSHDHINRNVGDLDIKAEETPMFIGGQWYYPNNDTASPTNLTQEESVPKQLLLSSASSHVLDPSTVEDAGHSVEILSEDIILSSAELPIDRHSVADSLVTDDVERDLSVIKQDKLEDSAFGDIVSSDDKVLSSELISSDDDSTFDDSMVPPDVQPVQSGMNSSEKTLIVETTFDVKSFPDTYAVENQKESDLISADL</sequence>
<keyword evidence="1" id="KW-0732">Signal</keyword>